<feature type="transmembrane region" description="Helical" evidence="1">
    <location>
        <begin position="88"/>
        <end position="110"/>
    </location>
</feature>
<comment type="caution">
    <text evidence="2">The sequence shown here is derived from an EMBL/GenBank/DDBJ whole genome shotgun (WGS) entry which is preliminary data.</text>
</comment>
<dbReference type="OrthoDB" id="3010358at2"/>
<accession>A0A2T4PQZ5</accession>
<dbReference type="EMBL" id="PZFK01000030">
    <property type="protein sequence ID" value="PTI28353.1"/>
    <property type="molecule type" value="Genomic_DNA"/>
</dbReference>
<dbReference type="Proteomes" id="UP000241209">
    <property type="component" value="Unassembled WGS sequence"/>
</dbReference>
<keyword evidence="1" id="KW-0472">Membrane</keyword>
<protein>
    <submittedName>
        <fullName evidence="2">Uncharacterized protein</fullName>
    </submittedName>
</protein>
<sequence>MKALIFWIVFICEALFILLGIGFDIYTNHIGVKDIFYDSWMTSQFNYKHNSAGTFTAVALAYISLMTMFIVIYFVYREKGTKIKIFTSIFILATLIYTFYIFITGLNYIVDFIFIH</sequence>
<reference evidence="2 3" key="1">
    <citation type="journal article" date="2016" name="Front. Microbiol.">
        <title>Comprehensive Phylogenetic Analysis of Bovine Non-aureus Staphylococci Species Based on Whole-Genome Sequencing.</title>
        <authorList>
            <person name="Naushad S."/>
            <person name="Barkema H.W."/>
            <person name="Luby C."/>
            <person name="Condas L.A."/>
            <person name="Nobrega D.B."/>
            <person name="Carson D.A."/>
            <person name="De Buck J."/>
        </authorList>
    </citation>
    <scope>NUCLEOTIDE SEQUENCE [LARGE SCALE GENOMIC DNA]</scope>
    <source>
        <strain evidence="2 3">SNUC 2204</strain>
    </source>
</reference>
<organism evidence="2 3">
    <name type="scientific">Mammaliicoccus vitulinus</name>
    <dbReference type="NCBI Taxonomy" id="71237"/>
    <lineage>
        <taxon>Bacteria</taxon>
        <taxon>Bacillati</taxon>
        <taxon>Bacillota</taxon>
        <taxon>Bacilli</taxon>
        <taxon>Bacillales</taxon>
        <taxon>Staphylococcaceae</taxon>
        <taxon>Mammaliicoccus</taxon>
    </lineage>
</organism>
<evidence type="ECO:0000313" key="2">
    <source>
        <dbReference type="EMBL" id="PTI28353.1"/>
    </source>
</evidence>
<evidence type="ECO:0000256" key="1">
    <source>
        <dbReference type="SAM" id="Phobius"/>
    </source>
</evidence>
<evidence type="ECO:0000313" key="3">
    <source>
        <dbReference type="Proteomes" id="UP000241209"/>
    </source>
</evidence>
<keyword evidence="1" id="KW-1133">Transmembrane helix</keyword>
<dbReference type="STRING" id="1167632.GCA_000286335_01238"/>
<dbReference type="AlphaFoldDB" id="A0A2T4PQZ5"/>
<proteinExistence type="predicted"/>
<dbReference type="RefSeq" id="WP_016911924.1">
    <property type="nucleotide sequence ID" value="NZ_CP120130.1"/>
</dbReference>
<keyword evidence="1" id="KW-0812">Transmembrane</keyword>
<name>A0A2T4PQZ5_9STAP</name>
<feature type="transmembrane region" description="Helical" evidence="1">
    <location>
        <begin position="52"/>
        <end position="76"/>
    </location>
</feature>
<feature type="transmembrane region" description="Helical" evidence="1">
    <location>
        <begin position="7"/>
        <end position="32"/>
    </location>
</feature>
<gene>
    <name evidence="2" type="ORF">BU072_11805</name>
</gene>